<proteinExistence type="predicted"/>
<feature type="transmembrane region" description="Helical" evidence="5">
    <location>
        <begin position="73"/>
        <end position="91"/>
    </location>
</feature>
<keyword evidence="2 5" id="KW-0812">Transmembrane</keyword>
<geneLocation type="plasmid" evidence="7">
    <name>pbeh6</name>
</geneLocation>
<accession>A0A2S1LZW3</accession>
<dbReference type="Pfam" id="PF09685">
    <property type="entry name" value="MamF_MmsF"/>
    <property type="match status" value="1"/>
</dbReference>
<keyword evidence="4 5" id="KW-0472">Membrane</keyword>
<organism evidence="6 7">
    <name type="scientific">Priestia filamentosa</name>
    <dbReference type="NCBI Taxonomy" id="1402861"/>
    <lineage>
        <taxon>Bacteria</taxon>
        <taxon>Bacillati</taxon>
        <taxon>Bacillota</taxon>
        <taxon>Bacilli</taxon>
        <taxon>Bacillales</taxon>
        <taxon>Bacillaceae</taxon>
        <taxon>Priestia</taxon>
    </lineage>
</organism>
<reference evidence="6 7" key="1">
    <citation type="journal article" date="2015" name="PLoS ONE">
        <title>Genome Sequence of Bacillus endophyticus and Analysis of Its Companion Mechanism in the Ketogulonigenium vulgare-Bacillus Strain Consortium.</title>
        <authorList>
            <person name="Jia N."/>
            <person name="Du J."/>
            <person name="Ding M.Z."/>
            <person name="Gao F."/>
            <person name="Yuan Y.J."/>
        </authorList>
    </citation>
    <scope>NUCLEOTIDE SEQUENCE [LARGE SCALE GENOMIC DNA]</scope>
    <source>
        <strain evidence="6 7">Hbe603</strain>
        <plasmid evidence="7">pbeh6</plasmid>
    </source>
</reference>
<feature type="transmembrane region" description="Helical" evidence="5">
    <location>
        <begin position="50"/>
        <end position="67"/>
    </location>
</feature>
<dbReference type="AlphaFoldDB" id="A0A2S1LZW3"/>
<dbReference type="RefSeq" id="WP_046218369.1">
    <property type="nucleotide sequence ID" value="NZ_CP015328.1"/>
</dbReference>
<evidence type="ECO:0000256" key="4">
    <source>
        <dbReference type="ARBA" id="ARBA00023136"/>
    </source>
</evidence>
<evidence type="ECO:0000313" key="6">
    <source>
        <dbReference type="EMBL" id="AWG44346.1"/>
    </source>
</evidence>
<dbReference type="InterPro" id="IPR019109">
    <property type="entry name" value="MamF_MmsF"/>
</dbReference>
<evidence type="ECO:0000256" key="5">
    <source>
        <dbReference type="SAM" id="Phobius"/>
    </source>
</evidence>
<feature type="transmembrane region" description="Helical" evidence="5">
    <location>
        <begin position="12"/>
        <end position="34"/>
    </location>
</feature>
<evidence type="ECO:0000256" key="2">
    <source>
        <dbReference type="ARBA" id="ARBA00022692"/>
    </source>
</evidence>
<evidence type="ECO:0008006" key="8">
    <source>
        <dbReference type="Google" id="ProtNLM"/>
    </source>
</evidence>
<evidence type="ECO:0000313" key="7">
    <source>
        <dbReference type="Proteomes" id="UP000036202"/>
    </source>
</evidence>
<keyword evidence="3 5" id="KW-1133">Transmembrane helix</keyword>
<protein>
    <recommendedName>
        <fullName evidence="8">DUF4870 domain-containing protein</fullName>
    </recommendedName>
</protein>
<keyword evidence="7" id="KW-1185">Reference proteome</keyword>
<gene>
    <name evidence="6" type="ORF">BEH_26540</name>
</gene>
<dbReference type="OrthoDB" id="2654325at2"/>
<evidence type="ECO:0000256" key="1">
    <source>
        <dbReference type="ARBA" id="ARBA00004141"/>
    </source>
</evidence>
<keyword evidence="6" id="KW-0614">Plasmid</keyword>
<sequence>MNEPTVRKKVIVQVMLGISLVLGVFSPLLMYVITNRKKMNIFYQETSRKALNFHLTIFPFFLIRYFLPQNYGNFIYIILAVELIFILNAMFRIGLNKPYSYPFAIPYIRGKIETREKKTKSC</sequence>
<evidence type="ECO:0000256" key="3">
    <source>
        <dbReference type="ARBA" id="ARBA00022989"/>
    </source>
</evidence>
<dbReference type="KEGG" id="beo:BEH_26540"/>
<name>A0A2S1LZW3_9BACI</name>
<comment type="subcellular location">
    <subcellularLocation>
        <location evidence="1">Membrane</location>
        <topology evidence="1">Multi-pass membrane protein</topology>
    </subcellularLocation>
</comment>
<dbReference type="EMBL" id="CP015328">
    <property type="protein sequence ID" value="AWG44346.1"/>
    <property type="molecule type" value="Genomic_DNA"/>
</dbReference>
<dbReference type="Proteomes" id="UP000036202">
    <property type="component" value="Plasmid pbeh6"/>
</dbReference>